<evidence type="ECO:0000313" key="3">
    <source>
        <dbReference type="WBParaSite" id="HPBE_0002215901-mRNA-1"/>
    </source>
</evidence>
<organism evidence="2 3">
    <name type="scientific">Heligmosomoides polygyrus</name>
    <name type="common">Parasitic roundworm</name>
    <dbReference type="NCBI Taxonomy" id="6339"/>
    <lineage>
        <taxon>Eukaryota</taxon>
        <taxon>Metazoa</taxon>
        <taxon>Ecdysozoa</taxon>
        <taxon>Nematoda</taxon>
        <taxon>Chromadorea</taxon>
        <taxon>Rhabditida</taxon>
        <taxon>Rhabditina</taxon>
        <taxon>Rhabditomorpha</taxon>
        <taxon>Strongyloidea</taxon>
        <taxon>Heligmosomidae</taxon>
        <taxon>Heligmosomoides</taxon>
    </lineage>
</organism>
<keyword evidence="2" id="KW-1185">Reference proteome</keyword>
<evidence type="ECO:0000313" key="1">
    <source>
        <dbReference type="EMBL" id="VDP30792.1"/>
    </source>
</evidence>
<reference evidence="1 2" key="1">
    <citation type="submission" date="2018-11" db="EMBL/GenBank/DDBJ databases">
        <authorList>
            <consortium name="Pathogen Informatics"/>
        </authorList>
    </citation>
    <scope>NUCLEOTIDE SEQUENCE [LARGE SCALE GENOMIC DNA]</scope>
</reference>
<sequence length="124" mass="13366">MYGINGATASFKGAVIVGKLGDVTNSSIGNSFKDLQVVRKQANRTIAGAICGTALLLPNWIRRTLAPTLRHFLLRYNLIEDFANHSAGYHSFNFHRSAATSSGPVALPGLIFVRATSVSYMVIL</sequence>
<accession>A0A3P8BXC7</accession>
<protein>
    <submittedName>
        <fullName evidence="3">ATG_C domain-containing protein</fullName>
    </submittedName>
</protein>
<dbReference type="Proteomes" id="UP000050761">
    <property type="component" value="Unassembled WGS sequence"/>
</dbReference>
<reference evidence="3" key="2">
    <citation type="submission" date="2019-09" db="UniProtKB">
        <authorList>
            <consortium name="WormBaseParasite"/>
        </authorList>
    </citation>
    <scope>IDENTIFICATION</scope>
</reference>
<gene>
    <name evidence="1" type="ORF">HPBE_LOCUS22158</name>
</gene>
<accession>A0A183GHU4</accession>
<dbReference type="AlphaFoldDB" id="A0A183GHU4"/>
<evidence type="ECO:0000313" key="2">
    <source>
        <dbReference type="Proteomes" id="UP000050761"/>
    </source>
</evidence>
<proteinExistence type="predicted"/>
<name>A0A183GHU4_HELPZ</name>
<dbReference type="WBParaSite" id="HPBE_0002215901-mRNA-1">
    <property type="protein sequence ID" value="HPBE_0002215901-mRNA-1"/>
    <property type="gene ID" value="HPBE_0002215901"/>
</dbReference>
<dbReference type="EMBL" id="UZAH01033709">
    <property type="protein sequence ID" value="VDP30792.1"/>
    <property type="molecule type" value="Genomic_DNA"/>
</dbReference>